<keyword evidence="1" id="KW-0808">Transferase</keyword>
<keyword evidence="1" id="KW-0328">Glycosyltransferase</keyword>
<dbReference type="OrthoDB" id="1704797at2759"/>
<evidence type="ECO:0000313" key="1">
    <source>
        <dbReference type="EMBL" id="KAF7841867.1"/>
    </source>
</evidence>
<name>A0A834XCD4_9FABA</name>
<proteinExistence type="predicted"/>
<dbReference type="AlphaFoldDB" id="A0A834XCD4"/>
<organism evidence="1 2">
    <name type="scientific">Senna tora</name>
    <dbReference type="NCBI Taxonomy" id="362788"/>
    <lineage>
        <taxon>Eukaryota</taxon>
        <taxon>Viridiplantae</taxon>
        <taxon>Streptophyta</taxon>
        <taxon>Embryophyta</taxon>
        <taxon>Tracheophyta</taxon>
        <taxon>Spermatophyta</taxon>
        <taxon>Magnoliopsida</taxon>
        <taxon>eudicotyledons</taxon>
        <taxon>Gunneridae</taxon>
        <taxon>Pentapetalae</taxon>
        <taxon>rosids</taxon>
        <taxon>fabids</taxon>
        <taxon>Fabales</taxon>
        <taxon>Fabaceae</taxon>
        <taxon>Caesalpinioideae</taxon>
        <taxon>Cassia clade</taxon>
        <taxon>Senna</taxon>
    </lineage>
</organism>
<protein>
    <submittedName>
        <fullName evidence="1">GDP-Man:Man(3)GlcNAc(2)-PP-Dol alpha-1,2-mannosyltransferase-like</fullName>
    </submittedName>
</protein>
<evidence type="ECO:0000313" key="2">
    <source>
        <dbReference type="Proteomes" id="UP000634136"/>
    </source>
</evidence>
<accession>A0A834XCD4</accession>
<comment type="caution">
    <text evidence="1">The sequence shown here is derived from an EMBL/GenBank/DDBJ whole genome shotgun (WGS) entry which is preliminary data.</text>
</comment>
<reference evidence="1" key="1">
    <citation type="submission" date="2020-09" db="EMBL/GenBank/DDBJ databases">
        <title>Genome-Enabled Discovery of Anthraquinone Biosynthesis in Senna tora.</title>
        <authorList>
            <person name="Kang S.-H."/>
            <person name="Pandey R.P."/>
            <person name="Lee C.-M."/>
            <person name="Sim J.-S."/>
            <person name="Jeong J.-T."/>
            <person name="Choi B.-S."/>
            <person name="Jung M."/>
            <person name="Ginzburg D."/>
            <person name="Zhao K."/>
            <person name="Won S.Y."/>
            <person name="Oh T.-J."/>
            <person name="Yu Y."/>
            <person name="Kim N.-H."/>
            <person name="Lee O.R."/>
            <person name="Lee T.-H."/>
            <person name="Bashyal P."/>
            <person name="Kim T.-S."/>
            <person name="Lee W.-H."/>
            <person name="Kawkins C."/>
            <person name="Kim C.-K."/>
            <person name="Kim J.S."/>
            <person name="Ahn B.O."/>
            <person name="Rhee S.Y."/>
            <person name="Sohng J.K."/>
        </authorList>
    </citation>
    <scope>NUCLEOTIDE SEQUENCE</scope>
    <source>
        <tissue evidence="1">Leaf</tissue>
    </source>
</reference>
<keyword evidence="2" id="KW-1185">Reference proteome</keyword>
<dbReference type="GO" id="GO:0016757">
    <property type="term" value="F:glycosyltransferase activity"/>
    <property type="evidence" value="ECO:0007669"/>
    <property type="project" value="UniProtKB-KW"/>
</dbReference>
<dbReference type="Proteomes" id="UP000634136">
    <property type="component" value="Unassembled WGS sequence"/>
</dbReference>
<dbReference type="EMBL" id="JAAIUW010000002">
    <property type="protein sequence ID" value="KAF7841867.1"/>
    <property type="molecule type" value="Genomic_DNA"/>
</dbReference>
<gene>
    <name evidence="1" type="ORF">G2W53_004165</name>
</gene>
<sequence length="96" mass="10767">MQCRTISAVQNHRTHSAEWFCILLHNRDLVAHLGSVVAGIHSMIDEQFGISVWLLVPFQLASHNSAGPKMDIVLDEDGENSEFLAHALLKNMQMPF</sequence>